<dbReference type="SUPFAM" id="SSF46785">
    <property type="entry name" value="Winged helix' DNA-binding domain"/>
    <property type="match status" value="1"/>
</dbReference>
<proteinExistence type="predicted"/>
<dbReference type="AlphaFoldDB" id="A0A133V4P7"/>
<accession>A0A133V4P7</accession>
<sequence length="113" mass="12877">MPISAKKFEEAPEKALRIKEDTNAEKILNFLLMNPEKAFTREEIMNETGIKAGSIGVTLSRLAEKNLVRHKGNYWTIVQDDRIATLASELQGTKTANEDLGRESEKEWLEEKE</sequence>
<dbReference type="EMBL" id="LHXV01000013">
    <property type="protein sequence ID" value="KXB01422.1"/>
    <property type="molecule type" value="Genomic_DNA"/>
</dbReference>
<comment type="caution">
    <text evidence="2">The sequence shown here is derived from an EMBL/GenBank/DDBJ whole genome shotgun (WGS) entry which is preliminary data.</text>
</comment>
<organism evidence="2 3">
    <name type="scientific">candidate division MSBL1 archaeon SCGC-AAA259O05</name>
    <dbReference type="NCBI Taxonomy" id="1698271"/>
    <lineage>
        <taxon>Archaea</taxon>
        <taxon>Methanobacteriati</taxon>
        <taxon>Methanobacteriota</taxon>
        <taxon>candidate division MSBL1</taxon>
    </lineage>
</organism>
<dbReference type="InterPro" id="IPR036390">
    <property type="entry name" value="WH_DNA-bd_sf"/>
</dbReference>
<evidence type="ECO:0008006" key="4">
    <source>
        <dbReference type="Google" id="ProtNLM"/>
    </source>
</evidence>
<evidence type="ECO:0000313" key="2">
    <source>
        <dbReference type="EMBL" id="KXB01422.1"/>
    </source>
</evidence>
<protein>
    <recommendedName>
        <fullName evidence="4">HTH marR-type domain-containing protein</fullName>
    </recommendedName>
</protein>
<evidence type="ECO:0000313" key="3">
    <source>
        <dbReference type="Proteomes" id="UP000070344"/>
    </source>
</evidence>
<name>A0A133V4P7_9EURY</name>
<dbReference type="Proteomes" id="UP000070344">
    <property type="component" value="Unassembled WGS sequence"/>
</dbReference>
<dbReference type="Gene3D" id="1.10.10.10">
    <property type="entry name" value="Winged helix-like DNA-binding domain superfamily/Winged helix DNA-binding domain"/>
    <property type="match status" value="1"/>
</dbReference>
<feature type="region of interest" description="Disordered" evidence="1">
    <location>
        <begin position="92"/>
        <end position="113"/>
    </location>
</feature>
<dbReference type="InterPro" id="IPR036388">
    <property type="entry name" value="WH-like_DNA-bd_sf"/>
</dbReference>
<gene>
    <name evidence="2" type="ORF">AKJ41_01635</name>
</gene>
<feature type="compositionally biased region" description="Basic and acidic residues" evidence="1">
    <location>
        <begin position="96"/>
        <end position="113"/>
    </location>
</feature>
<keyword evidence="3" id="KW-1185">Reference proteome</keyword>
<evidence type="ECO:0000256" key="1">
    <source>
        <dbReference type="SAM" id="MobiDB-lite"/>
    </source>
</evidence>
<reference evidence="2 3" key="1">
    <citation type="journal article" date="2016" name="Sci. Rep.">
        <title>Metabolic traits of an uncultured archaeal lineage -MSBL1- from brine pools of the Red Sea.</title>
        <authorList>
            <person name="Mwirichia R."/>
            <person name="Alam I."/>
            <person name="Rashid M."/>
            <person name="Vinu M."/>
            <person name="Ba-Alawi W."/>
            <person name="Anthony Kamau A."/>
            <person name="Kamanda Ngugi D."/>
            <person name="Goker M."/>
            <person name="Klenk H.P."/>
            <person name="Bajic V."/>
            <person name="Stingl U."/>
        </authorList>
    </citation>
    <scope>NUCLEOTIDE SEQUENCE [LARGE SCALE GENOMIC DNA]</scope>
    <source>
        <strain evidence="2">SCGC-AAA259O05</strain>
    </source>
</reference>